<comment type="caution">
    <text evidence="5">The sequence shown here is derived from an EMBL/GenBank/DDBJ whole genome shotgun (WGS) entry which is preliminary data.</text>
</comment>
<dbReference type="InterPro" id="IPR032466">
    <property type="entry name" value="Metal_Hydrolase"/>
</dbReference>
<proteinExistence type="inferred from homology"/>
<feature type="binding site" evidence="4">
    <location>
        <position position="134"/>
    </location>
    <ligand>
        <name>a divalent metal cation</name>
        <dbReference type="ChEBI" id="CHEBI:60240"/>
        <label>2</label>
    </ligand>
</feature>
<organism evidence="5 6">
    <name type="scientific">Oceanobacillus polygoni</name>
    <dbReference type="NCBI Taxonomy" id="1235259"/>
    <lineage>
        <taxon>Bacteria</taxon>
        <taxon>Bacillati</taxon>
        <taxon>Bacillota</taxon>
        <taxon>Bacilli</taxon>
        <taxon>Bacillales</taxon>
        <taxon>Bacillaceae</taxon>
        <taxon>Oceanobacillus</taxon>
    </lineage>
</organism>
<dbReference type="AlphaFoldDB" id="A0A9X0YQ25"/>
<feature type="binding site" evidence="4">
    <location>
        <position position="158"/>
    </location>
    <ligand>
        <name>a divalent metal cation</name>
        <dbReference type="ChEBI" id="CHEBI:60240"/>
        <label>2</label>
    </ligand>
</feature>
<evidence type="ECO:0000313" key="5">
    <source>
        <dbReference type="EMBL" id="MBP2076988.1"/>
    </source>
</evidence>
<evidence type="ECO:0000313" key="6">
    <source>
        <dbReference type="Proteomes" id="UP001138793"/>
    </source>
</evidence>
<accession>A0A9X0YQ25</accession>
<sequence>MRKLIDSHIHFDNYEEVEQKEMLRDLHVHNIEAIISVSNHLQSAKRNLTLAKEDSRILPAFGYHPEQKLPTDNDIKELLEFNEINQQHMIAVGEVGLPYYLRQKHPKIVLEGYIELLEQFIQQAVKLNKPIVLHAVYEDAPIVCSLLEKHNVKHAHFHWFKGDQQAIERMKQNNYYISVTPDVVYKKKIQQLVQSYPITQLMVETDGPWPFEGRFEGQRTHPKMMHRSIATIAALKQVSLDQVYQTIYENTCRFYGL</sequence>
<dbReference type="EMBL" id="JAGGMB010000003">
    <property type="protein sequence ID" value="MBP2076988.1"/>
    <property type="molecule type" value="Genomic_DNA"/>
</dbReference>
<feature type="binding site" evidence="4">
    <location>
        <position position="206"/>
    </location>
    <ligand>
        <name>a divalent metal cation</name>
        <dbReference type="ChEBI" id="CHEBI:60240"/>
        <label>1</label>
    </ligand>
</feature>
<evidence type="ECO:0000256" key="1">
    <source>
        <dbReference type="ARBA" id="ARBA00009275"/>
    </source>
</evidence>
<name>A0A9X0YQ25_9BACI</name>
<dbReference type="GO" id="GO:0046872">
    <property type="term" value="F:metal ion binding"/>
    <property type="evidence" value="ECO:0007669"/>
    <property type="project" value="UniProtKB-KW"/>
</dbReference>
<gene>
    <name evidence="5" type="ORF">J2Z64_001219</name>
</gene>
<dbReference type="Gene3D" id="3.20.20.140">
    <property type="entry name" value="Metal-dependent hydrolases"/>
    <property type="match status" value="1"/>
</dbReference>
<dbReference type="EC" id="3.1.21.-" evidence="5"/>
<dbReference type="Proteomes" id="UP001138793">
    <property type="component" value="Unassembled WGS sequence"/>
</dbReference>
<dbReference type="PIRSF" id="PIRSF005902">
    <property type="entry name" value="DNase_TatD"/>
    <property type="match status" value="1"/>
</dbReference>
<feature type="binding site" evidence="4">
    <location>
        <position position="94"/>
    </location>
    <ligand>
        <name>a divalent metal cation</name>
        <dbReference type="ChEBI" id="CHEBI:60240"/>
        <label>1</label>
    </ligand>
</feature>
<evidence type="ECO:0000256" key="4">
    <source>
        <dbReference type="PIRSR" id="PIRSR005902-1"/>
    </source>
</evidence>
<dbReference type="PANTHER" id="PTHR46317">
    <property type="entry name" value="HYDROLASE OF PHP SUPERFAMILY-RELATED PROTEIN"/>
    <property type="match status" value="1"/>
</dbReference>
<dbReference type="CDD" id="cd01310">
    <property type="entry name" value="TatD_DNAse"/>
    <property type="match status" value="1"/>
</dbReference>
<evidence type="ECO:0000256" key="2">
    <source>
        <dbReference type="ARBA" id="ARBA00022723"/>
    </source>
</evidence>
<dbReference type="SUPFAM" id="SSF51556">
    <property type="entry name" value="Metallo-dependent hydrolases"/>
    <property type="match status" value="1"/>
</dbReference>
<keyword evidence="6" id="KW-1185">Reference proteome</keyword>
<dbReference type="GO" id="GO:0016788">
    <property type="term" value="F:hydrolase activity, acting on ester bonds"/>
    <property type="evidence" value="ECO:0007669"/>
    <property type="project" value="InterPro"/>
</dbReference>
<dbReference type="Pfam" id="PF01026">
    <property type="entry name" value="TatD_DNase"/>
    <property type="match status" value="1"/>
</dbReference>
<dbReference type="PROSITE" id="PS01137">
    <property type="entry name" value="TATD_1"/>
    <property type="match status" value="1"/>
</dbReference>
<keyword evidence="3 5" id="KW-0378">Hydrolase</keyword>
<comment type="similarity">
    <text evidence="1">Belongs to the metallo-dependent hydrolases superfamily. TatD-type hydrolase family.</text>
</comment>
<dbReference type="InterPro" id="IPR001130">
    <property type="entry name" value="TatD-like"/>
</dbReference>
<evidence type="ECO:0000256" key="3">
    <source>
        <dbReference type="ARBA" id="ARBA00022801"/>
    </source>
</evidence>
<dbReference type="PANTHER" id="PTHR46317:SF1">
    <property type="entry name" value="HYDROLASE, TATD FAMILY"/>
    <property type="match status" value="1"/>
</dbReference>
<dbReference type="OrthoDB" id="9775608at2"/>
<protein>
    <submittedName>
        <fullName evidence="5">TatD DNase family protein</fullName>
        <ecNumber evidence="5">3.1.21.-</ecNumber>
    </submittedName>
</protein>
<reference evidence="5" key="1">
    <citation type="submission" date="2021-03" db="EMBL/GenBank/DDBJ databases">
        <title>Genomic Encyclopedia of Type Strains, Phase IV (KMG-IV): sequencing the most valuable type-strain genomes for metagenomic binning, comparative biology and taxonomic classification.</title>
        <authorList>
            <person name="Goeker M."/>
        </authorList>
    </citation>
    <scope>NUCLEOTIDE SEQUENCE</scope>
    <source>
        <strain evidence="5">DSM 107338</strain>
    </source>
</reference>
<feature type="binding site" evidence="4">
    <location>
        <position position="8"/>
    </location>
    <ligand>
        <name>a divalent metal cation</name>
        <dbReference type="ChEBI" id="CHEBI:60240"/>
        <label>1</label>
    </ligand>
</feature>
<keyword evidence="2 4" id="KW-0479">Metal-binding</keyword>
<feature type="binding site" evidence="4">
    <location>
        <position position="10"/>
    </location>
    <ligand>
        <name>a divalent metal cation</name>
        <dbReference type="ChEBI" id="CHEBI:60240"/>
        <label>1</label>
    </ligand>
</feature>
<dbReference type="InterPro" id="IPR018228">
    <property type="entry name" value="DNase_TatD-rel_CS"/>
</dbReference>
<dbReference type="RefSeq" id="WP_149472971.1">
    <property type="nucleotide sequence ID" value="NZ_JAGGMB010000003.1"/>
</dbReference>